<name>A0ABU1X6J0_SPHXE</name>
<reference evidence="2 3" key="1">
    <citation type="submission" date="2023-07" db="EMBL/GenBank/DDBJ databases">
        <title>Sorghum-associated microbial communities from plants grown in Nebraska, USA.</title>
        <authorList>
            <person name="Schachtman D."/>
        </authorList>
    </citation>
    <scope>NUCLEOTIDE SEQUENCE [LARGE SCALE GENOMIC DNA]</scope>
    <source>
        <strain evidence="2 3">4256</strain>
    </source>
</reference>
<dbReference type="InterPro" id="IPR051781">
    <property type="entry name" value="Metallo-dep_Hydrolase"/>
</dbReference>
<dbReference type="PANTHER" id="PTHR43135:SF3">
    <property type="entry name" value="ALPHA-D-RIBOSE 1-METHYLPHOSPHONATE 5-TRIPHOSPHATE DIPHOSPHATASE"/>
    <property type="match status" value="1"/>
</dbReference>
<dbReference type="Pfam" id="PF01979">
    <property type="entry name" value="Amidohydro_1"/>
    <property type="match status" value="1"/>
</dbReference>
<organism evidence="2 3">
    <name type="scientific">Sphingobium xenophagum</name>
    <dbReference type="NCBI Taxonomy" id="121428"/>
    <lineage>
        <taxon>Bacteria</taxon>
        <taxon>Pseudomonadati</taxon>
        <taxon>Pseudomonadota</taxon>
        <taxon>Alphaproteobacteria</taxon>
        <taxon>Sphingomonadales</taxon>
        <taxon>Sphingomonadaceae</taxon>
        <taxon>Sphingobium</taxon>
    </lineage>
</organism>
<gene>
    <name evidence="2" type="ORF">J2W40_003755</name>
</gene>
<proteinExistence type="predicted"/>
<dbReference type="InterPro" id="IPR006680">
    <property type="entry name" value="Amidohydro-rel"/>
</dbReference>
<dbReference type="CDD" id="cd01299">
    <property type="entry name" value="Met_dep_hydrolase_A"/>
    <property type="match status" value="1"/>
</dbReference>
<dbReference type="RefSeq" id="WP_310227445.1">
    <property type="nucleotide sequence ID" value="NZ_JAVDWV010000023.1"/>
</dbReference>
<accession>A0ABU1X6J0</accession>
<dbReference type="Proteomes" id="UP001267638">
    <property type="component" value="Unassembled WGS sequence"/>
</dbReference>
<dbReference type="Gene3D" id="2.30.40.10">
    <property type="entry name" value="Urease, subunit C, domain 1"/>
    <property type="match status" value="1"/>
</dbReference>
<keyword evidence="3" id="KW-1185">Reference proteome</keyword>
<dbReference type="SUPFAM" id="SSF51556">
    <property type="entry name" value="Metallo-dependent hydrolases"/>
    <property type="match status" value="1"/>
</dbReference>
<dbReference type="EMBL" id="JAVDWV010000023">
    <property type="protein sequence ID" value="MDR7156909.1"/>
    <property type="molecule type" value="Genomic_DNA"/>
</dbReference>
<dbReference type="PANTHER" id="PTHR43135">
    <property type="entry name" value="ALPHA-D-RIBOSE 1-METHYLPHOSPHONATE 5-TRIPHOSPHATE DIPHOSPHATASE"/>
    <property type="match status" value="1"/>
</dbReference>
<dbReference type="Gene3D" id="3.20.20.140">
    <property type="entry name" value="Metal-dependent hydrolases"/>
    <property type="match status" value="1"/>
</dbReference>
<sequence>MPTTLITNATIWDATGAAPFAGALLVEDNRIRSVTASAAAPLPPADQIIDGNGMILMPGLTEGHAHISFGDAASTEDLISPSPEAHTLITARMAKLLLDQGFTSCYGASAAKLKLDVAVRDAVDAGHIPGPRIRAGSTEITVTGGMGDESKLHNPRIGISCVVDGPEEMRKAVRLAIREGCDNIKLDVSGDPFYPGSPAHVTPMSFEEVKMAVDTAHAFGRKVNAHSRSIEGTKHCIRAGVDGLFHVEYADEEMLDMLEEARDRIVIAPSIGLFHSMIHYGEPWIPRAVAEAMGIPALIEQSVNTHTALRKRGIRHLIGGDYGLAWNRQGTNARDIKLLMDYYGYDAPGALACATRNGGEAMRDEGDLGTLTPGALADMLLVDGDPLADVTILEDKNRLAMVMKDGVIHSIAPGLCTPAASDQRRVV</sequence>
<dbReference type="SUPFAM" id="SSF51338">
    <property type="entry name" value="Composite domain of metallo-dependent hydrolases"/>
    <property type="match status" value="1"/>
</dbReference>
<dbReference type="InterPro" id="IPR032466">
    <property type="entry name" value="Metal_Hydrolase"/>
</dbReference>
<dbReference type="InterPro" id="IPR011059">
    <property type="entry name" value="Metal-dep_hydrolase_composite"/>
</dbReference>
<dbReference type="InterPro" id="IPR057744">
    <property type="entry name" value="OTAase-like"/>
</dbReference>
<feature type="domain" description="Amidohydrolase-related" evidence="1">
    <location>
        <begin position="55"/>
        <end position="407"/>
    </location>
</feature>
<evidence type="ECO:0000259" key="1">
    <source>
        <dbReference type="Pfam" id="PF01979"/>
    </source>
</evidence>
<evidence type="ECO:0000313" key="3">
    <source>
        <dbReference type="Proteomes" id="UP001267638"/>
    </source>
</evidence>
<evidence type="ECO:0000313" key="2">
    <source>
        <dbReference type="EMBL" id="MDR7156909.1"/>
    </source>
</evidence>
<comment type="caution">
    <text evidence="2">The sequence shown here is derived from an EMBL/GenBank/DDBJ whole genome shotgun (WGS) entry which is preliminary data.</text>
</comment>
<protein>
    <submittedName>
        <fullName evidence="2">Imidazolonepropionase-like amidohydrolase</fullName>
    </submittedName>
</protein>